<sequence length="129" mass="14662">MSTECLSDDSDDTNAPPHWDVNLPIVKACARQALRNTIWKECKMRRIIGYWFEILGARAGYVCAASVYLHLLVGKSTTSKKAIRPNCFDIDEDEMENPSAILTFIEDGLTMGMFPEYQPPEKETEEKNK</sequence>
<keyword evidence="1" id="KW-1185">Reference proteome</keyword>
<evidence type="ECO:0000313" key="2">
    <source>
        <dbReference type="WBParaSite" id="jg17661"/>
    </source>
</evidence>
<dbReference type="Proteomes" id="UP000887574">
    <property type="component" value="Unplaced"/>
</dbReference>
<dbReference type="WBParaSite" id="jg17661">
    <property type="protein sequence ID" value="jg17661"/>
    <property type="gene ID" value="jg17661"/>
</dbReference>
<name>A0A915D9V1_9BILA</name>
<reference evidence="2" key="1">
    <citation type="submission" date="2022-11" db="UniProtKB">
        <authorList>
            <consortium name="WormBaseParasite"/>
        </authorList>
    </citation>
    <scope>IDENTIFICATION</scope>
</reference>
<proteinExistence type="predicted"/>
<organism evidence="1 2">
    <name type="scientific">Ditylenchus dipsaci</name>
    <dbReference type="NCBI Taxonomy" id="166011"/>
    <lineage>
        <taxon>Eukaryota</taxon>
        <taxon>Metazoa</taxon>
        <taxon>Ecdysozoa</taxon>
        <taxon>Nematoda</taxon>
        <taxon>Chromadorea</taxon>
        <taxon>Rhabditida</taxon>
        <taxon>Tylenchina</taxon>
        <taxon>Tylenchomorpha</taxon>
        <taxon>Sphaerularioidea</taxon>
        <taxon>Anguinidae</taxon>
        <taxon>Anguininae</taxon>
        <taxon>Ditylenchus</taxon>
    </lineage>
</organism>
<accession>A0A915D9V1</accession>
<protein>
    <submittedName>
        <fullName evidence="2">Uncharacterized protein</fullName>
    </submittedName>
</protein>
<dbReference type="AlphaFoldDB" id="A0A915D9V1"/>
<evidence type="ECO:0000313" key="1">
    <source>
        <dbReference type="Proteomes" id="UP000887574"/>
    </source>
</evidence>